<keyword evidence="4" id="KW-0520">NAD</keyword>
<dbReference type="InterPro" id="IPR050857">
    <property type="entry name" value="D-2-hydroxyacid_DH"/>
</dbReference>
<comment type="similarity">
    <text evidence="1 5">Belongs to the D-isomer specific 2-hydroxyacid dehydrogenase family.</text>
</comment>
<evidence type="ECO:0000313" key="9">
    <source>
        <dbReference type="Proteomes" id="UP000184387"/>
    </source>
</evidence>
<dbReference type="EMBL" id="FQZF01000005">
    <property type="protein sequence ID" value="SHI82597.1"/>
    <property type="molecule type" value="Genomic_DNA"/>
</dbReference>
<dbReference type="InterPro" id="IPR006139">
    <property type="entry name" value="D-isomer_2_OHA_DH_cat_dom"/>
</dbReference>
<evidence type="ECO:0000259" key="6">
    <source>
        <dbReference type="Pfam" id="PF00389"/>
    </source>
</evidence>
<organism evidence="8 9">
    <name type="scientific">Muricoccus roseus</name>
    <dbReference type="NCBI Taxonomy" id="198092"/>
    <lineage>
        <taxon>Bacteria</taxon>
        <taxon>Pseudomonadati</taxon>
        <taxon>Pseudomonadota</taxon>
        <taxon>Alphaproteobacteria</taxon>
        <taxon>Acetobacterales</taxon>
        <taxon>Roseomonadaceae</taxon>
        <taxon>Muricoccus</taxon>
    </lineage>
</organism>
<dbReference type="PROSITE" id="PS00065">
    <property type="entry name" value="D_2_HYDROXYACID_DH_1"/>
    <property type="match status" value="1"/>
</dbReference>
<name>A0A1M6EAR3_9PROT</name>
<dbReference type="AlphaFoldDB" id="A0A1M6EAR3"/>
<dbReference type="SUPFAM" id="SSF52283">
    <property type="entry name" value="Formate/glycerate dehydrogenase catalytic domain-like"/>
    <property type="match status" value="1"/>
</dbReference>
<dbReference type="PROSITE" id="PS00671">
    <property type="entry name" value="D_2_HYDROXYACID_DH_3"/>
    <property type="match status" value="1"/>
</dbReference>
<evidence type="ECO:0000259" key="7">
    <source>
        <dbReference type="Pfam" id="PF02826"/>
    </source>
</evidence>
<keyword evidence="3 5" id="KW-0560">Oxidoreductase</keyword>
<evidence type="ECO:0000256" key="5">
    <source>
        <dbReference type="RuleBase" id="RU003719"/>
    </source>
</evidence>
<gene>
    <name evidence="8" type="ORF">SAMN02745194_01179</name>
</gene>
<dbReference type="PANTHER" id="PTHR42789:SF1">
    <property type="entry name" value="D-ISOMER SPECIFIC 2-HYDROXYACID DEHYDROGENASE FAMILY PROTEIN (AFU_ORTHOLOGUE AFUA_6G10090)"/>
    <property type="match status" value="1"/>
</dbReference>
<dbReference type="Proteomes" id="UP000184387">
    <property type="component" value="Unassembled WGS sequence"/>
</dbReference>
<dbReference type="GO" id="GO:0016616">
    <property type="term" value="F:oxidoreductase activity, acting on the CH-OH group of donors, NAD or NADP as acceptor"/>
    <property type="evidence" value="ECO:0007669"/>
    <property type="project" value="InterPro"/>
</dbReference>
<dbReference type="STRING" id="198092.SAMN02745194_01179"/>
<evidence type="ECO:0000313" key="8">
    <source>
        <dbReference type="EMBL" id="SHI82597.1"/>
    </source>
</evidence>
<dbReference type="InterPro" id="IPR029752">
    <property type="entry name" value="D-isomer_DH_CS1"/>
</dbReference>
<feature type="domain" description="D-isomer specific 2-hydroxyacid dehydrogenase catalytic" evidence="6">
    <location>
        <begin position="44"/>
        <end position="329"/>
    </location>
</feature>
<dbReference type="GO" id="GO:0051287">
    <property type="term" value="F:NAD binding"/>
    <property type="evidence" value="ECO:0007669"/>
    <property type="project" value="InterPro"/>
</dbReference>
<dbReference type="SUPFAM" id="SSF51735">
    <property type="entry name" value="NAD(P)-binding Rossmann-fold domains"/>
    <property type="match status" value="1"/>
</dbReference>
<dbReference type="PANTHER" id="PTHR42789">
    <property type="entry name" value="D-ISOMER SPECIFIC 2-HYDROXYACID DEHYDROGENASE FAMILY PROTEIN (AFU_ORTHOLOGUE AFUA_6G10090)"/>
    <property type="match status" value="1"/>
</dbReference>
<evidence type="ECO:0000256" key="4">
    <source>
        <dbReference type="ARBA" id="ARBA00023027"/>
    </source>
</evidence>
<proteinExistence type="inferred from homology"/>
<sequence>MAGRAWQAGERRMRIFLTHTPEARANYYPDAALEALRGHGTVLLNPEGSPLPAARLAEMARGCEVIVADRMAAGDAGLFGMLPDCVAFLRVAVDIRNIDVAAASRHGVLVGRATPGFVDSVAELAVGMMVELARGLGAASAAYRAGEAPPVRPGRQLAGAALGIIGYGAIGRRVAALGLALGMRVLVTDPGQRVEAEGVEQLGFRALLGAADFVICLAPATPETEGLMDAAAFGAMRPGSFFLNLARGELVDEAALERALESGHLAGAAMDVGRAPDQMPSPFLARRADVVATPHVGGLTPEAVAHQAFDTVRQVAALAAGQVPPGAVNAAEATRLGRLGIRVG</sequence>
<dbReference type="InterPro" id="IPR036291">
    <property type="entry name" value="NAD(P)-bd_dom_sf"/>
</dbReference>
<dbReference type="InterPro" id="IPR006140">
    <property type="entry name" value="D-isomer_DH_NAD-bd"/>
</dbReference>
<dbReference type="InterPro" id="IPR029753">
    <property type="entry name" value="D-isomer_DH_CS"/>
</dbReference>
<dbReference type="RefSeq" id="WP_245818202.1">
    <property type="nucleotide sequence ID" value="NZ_FQZF01000005.1"/>
</dbReference>
<evidence type="ECO:0000256" key="3">
    <source>
        <dbReference type="ARBA" id="ARBA00023002"/>
    </source>
</evidence>
<evidence type="ECO:0000256" key="1">
    <source>
        <dbReference type="ARBA" id="ARBA00005854"/>
    </source>
</evidence>
<keyword evidence="2" id="KW-0028">Amino-acid biosynthesis</keyword>
<protein>
    <submittedName>
        <fullName evidence="8">D-3-phosphoglycerate dehydrogenase</fullName>
    </submittedName>
</protein>
<dbReference type="Pfam" id="PF02826">
    <property type="entry name" value="2-Hacid_dh_C"/>
    <property type="match status" value="1"/>
</dbReference>
<keyword evidence="9" id="KW-1185">Reference proteome</keyword>
<dbReference type="GO" id="GO:0008652">
    <property type="term" value="P:amino acid biosynthetic process"/>
    <property type="evidence" value="ECO:0007669"/>
    <property type="project" value="UniProtKB-KW"/>
</dbReference>
<accession>A0A1M6EAR3</accession>
<reference evidence="8 9" key="1">
    <citation type="submission" date="2016-11" db="EMBL/GenBank/DDBJ databases">
        <authorList>
            <person name="Jaros S."/>
            <person name="Januszkiewicz K."/>
            <person name="Wedrychowicz H."/>
        </authorList>
    </citation>
    <scope>NUCLEOTIDE SEQUENCE [LARGE SCALE GENOMIC DNA]</scope>
    <source>
        <strain evidence="8 9">DSM 14916</strain>
    </source>
</reference>
<evidence type="ECO:0000256" key="2">
    <source>
        <dbReference type="ARBA" id="ARBA00022605"/>
    </source>
</evidence>
<dbReference type="Pfam" id="PF00389">
    <property type="entry name" value="2-Hacid_dh"/>
    <property type="match status" value="1"/>
</dbReference>
<feature type="domain" description="D-isomer specific 2-hydroxyacid dehydrogenase NAD-binding" evidence="7">
    <location>
        <begin position="126"/>
        <end position="297"/>
    </location>
</feature>
<dbReference type="Gene3D" id="3.40.50.720">
    <property type="entry name" value="NAD(P)-binding Rossmann-like Domain"/>
    <property type="match status" value="2"/>
</dbReference>